<keyword evidence="8" id="KW-1185">Reference proteome</keyword>
<keyword evidence="2" id="KW-0238">DNA-binding</keyword>
<dbReference type="InterPro" id="IPR050707">
    <property type="entry name" value="HTH_MetabolicPath_Reg"/>
</dbReference>
<dbReference type="InterPro" id="IPR014757">
    <property type="entry name" value="Tscrpt_reg_IclR_C"/>
</dbReference>
<dbReference type="Gene3D" id="1.10.10.10">
    <property type="entry name" value="Winged helix-like DNA-binding domain superfamily/Winged helix DNA-binding domain"/>
    <property type="match status" value="1"/>
</dbReference>
<evidence type="ECO:0000313" key="8">
    <source>
        <dbReference type="Proteomes" id="UP000516028"/>
    </source>
</evidence>
<evidence type="ECO:0000259" key="6">
    <source>
        <dbReference type="PROSITE" id="PS51078"/>
    </source>
</evidence>
<dbReference type="InterPro" id="IPR036390">
    <property type="entry name" value="WH_DNA-bd_sf"/>
</dbReference>
<evidence type="ECO:0000256" key="4">
    <source>
        <dbReference type="SAM" id="MobiDB-lite"/>
    </source>
</evidence>
<gene>
    <name evidence="7" type="ORF">H9K75_14920</name>
</gene>
<protein>
    <submittedName>
        <fullName evidence="7">IclR family transcriptional regulator</fullName>
    </submittedName>
</protein>
<organism evidence="7 8">
    <name type="scientific">Diaphorobacter aerolatus</name>
    <dbReference type="NCBI Taxonomy" id="1288495"/>
    <lineage>
        <taxon>Bacteria</taxon>
        <taxon>Pseudomonadati</taxon>
        <taxon>Pseudomonadota</taxon>
        <taxon>Betaproteobacteria</taxon>
        <taxon>Burkholderiales</taxon>
        <taxon>Comamonadaceae</taxon>
        <taxon>Diaphorobacter</taxon>
    </lineage>
</organism>
<evidence type="ECO:0000256" key="2">
    <source>
        <dbReference type="ARBA" id="ARBA00023125"/>
    </source>
</evidence>
<dbReference type="InterPro" id="IPR005471">
    <property type="entry name" value="Tscrpt_reg_IclR_N"/>
</dbReference>
<evidence type="ECO:0000256" key="3">
    <source>
        <dbReference type="ARBA" id="ARBA00023163"/>
    </source>
</evidence>
<dbReference type="RefSeq" id="WP_187723216.1">
    <property type="nucleotide sequence ID" value="NZ_CP060783.1"/>
</dbReference>
<sequence>MAASDRSSPRSKSIVTRTSGNSVSSVERAMRVLRVMSEGANARLTDIAVAADLDKATTLRLLDMMVRDGFVMRDATTKQFALGAELMVLGAAALRRFDPRPIVRPSLMRLVGQFEDSAVVSIPSGIESLCIDVEEGTYPIRANYLRVGSRRPLGVGAGSLALLAWLPDAEREAAIDILLGQLQRYPRITAALLHERIAEARSKGYAVLLDVVVERMGGIGVPILDAQGRPVAAISIAALNDRILSREASMGQSLMHEAMQCQVRWAEATRPQGRTAHRLSASK</sequence>
<proteinExistence type="predicted"/>
<dbReference type="InterPro" id="IPR036388">
    <property type="entry name" value="WH-like_DNA-bd_sf"/>
</dbReference>
<dbReference type="EMBL" id="CP060783">
    <property type="protein sequence ID" value="QNP47535.1"/>
    <property type="molecule type" value="Genomic_DNA"/>
</dbReference>
<feature type="domain" description="IclR-ED" evidence="6">
    <location>
        <begin position="85"/>
        <end position="274"/>
    </location>
</feature>
<evidence type="ECO:0000313" key="7">
    <source>
        <dbReference type="EMBL" id="QNP47535.1"/>
    </source>
</evidence>
<dbReference type="InterPro" id="IPR029016">
    <property type="entry name" value="GAF-like_dom_sf"/>
</dbReference>
<dbReference type="PROSITE" id="PS51077">
    <property type="entry name" value="HTH_ICLR"/>
    <property type="match status" value="1"/>
</dbReference>
<dbReference type="AlphaFoldDB" id="A0A7H0GGW9"/>
<dbReference type="PANTHER" id="PTHR30136:SF39">
    <property type="entry name" value="TRANSCRIPTIONAL REGULATORY PROTEIN"/>
    <property type="match status" value="1"/>
</dbReference>
<dbReference type="SUPFAM" id="SSF46785">
    <property type="entry name" value="Winged helix' DNA-binding domain"/>
    <property type="match status" value="1"/>
</dbReference>
<dbReference type="SUPFAM" id="SSF55781">
    <property type="entry name" value="GAF domain-like"/>
    <property type="match status" value="1"/>
</dbReference>
<dbReference type="KEGG" id="daer:H9K75_14920"/>
<evidence type="ECO:0000259" key="5">
    <source>
        <dbReference type="PROSITE" id="PS51077"/>
    </source>
</evidence>
<keyword evidence="3" id="KW-0804">Transcription</keyword>
<dbReference type="Pfam" id="PF09339">
    <property type="entry name" value="HTH_IclR"/>
    <property type="match status" value="1"/>
</dbReference>
<dbReference type="GO" id="GO:0003677">
    <property type="term" value="F:DNA binding"/>
    <property type="evidence" value="ECO:0007669"/>
    <property type="project" value="UniProtKB-KW"/>
</dbReference>
<dbReference type="PANTHER" id="PTHR30136">
    <property type="entry name" value="HELIX-TURN-HELIX TRANSCRIPTIONAL REGULATOR, ICLR FAMILY"/>
    <property type="match status" value="1"/>
</dbReference>
<dbReference type="GO" id="GO:0045892">
    <property type="term" value="P:negative regulation of DNA-templated transcription"/>
    <property type="evidence" value="ECO:0007669"/>
    <property type="project" value="TreeGrafter"/>
</dbReference>
<dbReference type="PROSITE" id="PS51078">
    <property type="entry name" value="ICLR_ED"/>
    <property type="match status" value="1"/>
</dbReference>
<keyword evidence="1" id="KW-0805">Transcription regulation</keyword>
<feature type="compositionally biased region" description="Polar residues" evidence="4">
    <location>
        <begin position="10"/>
        <end position="22"/>
    </location>
</feature>
<accession>A0A7H0GGW9</accession>
<dbReference type="Gene3D" id="3.30.450.40">
    <property type="match status" value="1"/>
</dbReference>
<dbReference type="SMART" id="SM00346">
    <property type="entry name" value="HTH_ICLR"/>
    <property type="match status" value="1"/>
</dbReference>
<name>A0A7H0GGW9_9BURK</name>
<reference evidence="7 8" key="1">
    <citation type="submission" date="2020-08" db="EMBL/GenBank/DDBJ databases">
        <title>Genome sequence of Diaphorobacter aerolatus KACC 16536T.</title>
        <authorList>
            <person name="Hyun D.-W."/>
            <person name="Bae J.-W."/>
        </authorList>
    </citation>
    <scope>NUCLEOTIDE SEQUENCE [LARGE SCALE GENOMIC DNA]</scope>
    <source>
        <strain evidence="7 8">KACC 16536</strain>
    </source>
</reference>
<dbReference type="Proteomes" id="UP000516028">
    <property type="component" value="Chromosome"/>
</dbReference>
<feature type="domain" description="HTH iclR-type" evidence="5">
    <location>
        <begin position="23"/>
        <end position="84"/>
    </location>
</feature>
<feature type="region of interest" description="Disordered" evidence="4">
    <location>
        <begin position="1"/>
        <end position="22"/>
    </location>
</feature>
<evidence type="ECO:0000256" key="1">
    <source>
        <dbReference type="ARBA" id="ARBA00023015"/>
    </source>
</evidence>
<dbReference type="Pfam" id="PF01614">
    <property type="entry name" value="IclR_C"/>
    <property type="match status" value="1"/>
</dbReference>
<dbReference type="GO" id="GO:0003700">
    <property type="term" value="F:DNA-binding transcription factor activity"/>
    <property type="evidence" value="ECO:0007669"/>
    <property type="project" value="TreeGrafter"/>
</dbReference>